<evidence type="ECO:0000256" key="1">
    <source>
        <dbReference type="ARBA" id="ARBA00007867"/>
    </source>
</evidence>
<name>A0AAU9DQM5_9FUSO</name>
<protein>
    <recommendedName>
        <fullName evidence="4">Polyamine aminopropyltransferase</fullName>
    </recommendedName>
    <alternativeName>
        <fullName evidence="4">Putrescine aminopropyltransferase</fullName>
        <shortName evidence="4">PAPT</shortName>
    </alternativeName>
    <alternativeName>
        <fullName evidence="4">Spermidine synthase</fullName>
        <shortName evidence="4">SPDS</shortName>
        <shortName evidence="4">SPDSY</shortName>
        <ecNumber evidence="4">2.5.1.16</ecNumber>
    </alternativeName>
</protein>
<dbReference type="InterPro" id="IPR001045">
    <property type="entry name" value="Spermi_synthase"/>
</dbReference>
<sequence>MEFWFSEFHLPGLKYSLKVKECLYSGKSEYQRLDVFETEEFGRAFTLDGILMVTEKDEFVYHEMMAHLSSNIHPNPKRALVIGGGDGGTIRELARYDSFEEIHLCEIDKHVTDVCLEYFPNVAGILKSDERVKLYFEDGIKFLENKKNYYDIICIDSTDPIGPAVGLFKEDFYKLCYESLTEDGIVIAQSESPWYHLPIIKDVQDSFRKIFPISKLATASLLAYQSGFWSFSIGSKRYNPIEDFNLEKAEKIEKFTKYYNSGIHKASFVLPNYVKKIFR</sequence>
<feature type="active site" description="Proton acceptor" evidence="4 5">
    <location>
        <position position="156"/>
    </location>
</feature>
<dbReference type="Gene3D" id="3.40.50.150">
    <property type="entry name" value="Vaccinia Virus protein VP39"/>
    <property type="match status" value="1"/>
</dbReference>
<feature type="binding site" evidence="4">
    <location>
        <position position="62"/>
    </location>
    <ligand>
        <name>spermidine</name>
        <dbReference type="ChEBI" id="CHEBI:57834"/>
    </ligand>
</feature>
<dbReference type="Pfam" id="PF17284">
    <property type="entry name" value="Spermine_synt_N"/>
    <property type="match status" value="1"/>
</dbReference>
<dbReference type="PROSITE" id="PS51006">
    <property type="entry name" value="PABS_2"/>
    <property type="match status" value="1"/>
</dbReference>
<comment type="function">
    <text evidence="4">Catalyzes the irreversible transfer of a propylamine group from the amino donor S-adenosylmethioninamine (decarboxy-AdoMet) to putrescine (1,4-diaminobutane) to yield spermidine.</text>
</comment>
<comment type="pathway">
    <text evidence="4">Amine and polyamine biosynthesis; spermidine biosynthesis; spermidine from putrescine: step 1/1.</text>
</comment>
<dbReference type="InterPro" id="IPR037163">
    <property type="entry name" value="Spermidine_synt_N_sf"/>
</dbReference>
<keyword evidence="2 4" id="KW-0808">Transferase</keyword>
<evidence type="ECO:0000256" key="7">
    <source>
        <dbReference type="RuleBase" id="RU003837"/>
    </source>
</evidence>
<evidence type="ECO:0000256" key="5">
    <source>
        <dbReference type="PROSITE-ProRule" id="PRU00354"/>
    </source>
</evidence>
<feature type="binding site" evidence="4">
    <location>
        <begin position="156"/>
        <end position="159"/>
    </location>
    <ligand>
        <name>spermidine</name>
        <dbReference type="ChEBI" id="CHEBI:57834"/>
    </ligand>
</feature>
<dbReference type="PANTHER" id="PTHR11558">
    <property type="entry name" value="SPERMIDINE/SPERMINE SYNTHASE"/>
    <property type="match status" value="1"/>
</dbReference>
<feature type="binding site" evidence="4">
    <location>
        <position position="86"/>
    </location>
    <ligand>
        <name>spermidine</name>
        <dbReference type="ChEBI" id="CHEBI:57834"/>
    </ligand>
</feature>
<keyword evidence="10" id="KW-1185">Reference proteome</keyword>
<evidence type="ECO:0000313" key="10">
    <source>
        <dbReference type="Proteomes" id="UP001321582"/>
    </source>
</evidence>
<evidence type="ECO:0000313" key="9">
    <source>
        <dbReference type="EMBL" id="BDU50788.1"/>
    </source>
</evidence>
<dbReference type="KEGG" id="haby:HLVA_13570"/>
<dbReference type="InterPro" id="IPR029063">
    <property type="entry name" value="SAM-dependent_MTases_sf"/>
</dbReference>
<dbReference type="Gene3D" id="2.30.140.10">
    <property type="entry name" value="Spermidine synthase, tetramerisation domain"/>
    <property type="match status" value="1"/>
</dbReference>
<evidence type="ECO:0000259" key="8">
    <source>
        <dbReference type="PROSITE" id="PS51006"/>
    </source>
</evidence>
<dbReference type="InterPro" id="IPR030374">
    <property type="entry name" value="PABS"/>
</dbReference>
<gene>
    <name evidence="4" type="primary">speE</name>
    <name evidence="9" type="ORF">HLVA_13570</name>
</gene>
<dbReference type="SUPFAM" id="SSF53335">
    <property type="entry name" value="S-adenosyl-L-methionine-dependent methyltransferases"/>
    <property type="match status" value="1"/>
</dbReference>
<dbReference type="PROSITE" id="PS01330">
    <property type="entry name" value="PABS_1"/>
    <property type="match status" value="1"/>
</dbReference>
<feature type="binding site" evidence="4">
    <location>
        <position position="106"/>
    </location>
    <ligand>
        <name>S-methyl-5'-thioadenosine</name>
        <dbReference type="ChEBI" id="CHEBI:17509"/>
    </ligand>
</feature>
<dbReference type="PANTHER" id="PTHR11558:SF11">
    <property type="entry name" value="SPERMIDINE SYNTHASE"/>
    <property type="match status" value="1"/>
</dbReference>
<dbReference type="CDD" id="cd02440">
    <property type="entry name" value="AdoMet_MTases"/>
    <property type="match status" value="1"/>
</dbReference>
<feature type="binding site" evidence="4">
    <location>
        <position position="31"/>
    </location>
    <ligand>
        <name>S-methyl-5'-thioadenosine</name>
        <dbReference type="ChEBI" id="CHEBI:17509"/>
    </ligand>
</feature>
<dbReference type="NCBIfam" id="NF002010">
    <property type="entry name" value="PRK00811.1"/>
    <property type="match status" value="1"/>
</dbReference>
<comment type="similarity">
    <text evidence="1 4 6">Belongs to the spermidine/spermine synthase family.</text>
</comment>
<evidence type="ECO:0000256" key="3">
    <source>
        <dbReference type="ARBA" id="ARBA00023115"/>
    </source>
</evidence>
<dbReference type="AlphaFoldDB" id="A0AAU9DQM5"/>
<dbReference type="EMBL" id="AP027059">
    <property type="protein sequence ID" value="BDU50788.1"/>
    <property type="molecule type" value="Genomic_DNA"/>
</dbReference>
<reference evidence="9 10" key="1">
    <citation type="submission" date="2022-11" db="EMBL/GenBank/DDBJ databases">
        <title>Haliovirga abyssi gen. nov., sp. nov., a mesophilic fermentative bacterium isolated from the Iheya North hydrothermal field and the proposal of Haliovirgaceae fam. nov.</title>
        <authorList>
            <person name="Miyazaki U."/>
            <person name="Tame A."/>
            <person name="Miyazaki J."/>
            <person name="Takai K."/>
            <person name="Sawayama S."/>
            <person name="Kitajima M."/>
            <person name="Okamoto A."/>
            <person name="Nakagawa S."/>
        </authorList>
    </citation>
    <scope>NUCLEOTIDE SEQUENCE [LARGE SCALE GENOMIC DNA]</scope>
    <source>
        <strain evidence="9 10">IC12</strain>
    </source>
</reference>
<dbReference type="RefSeq" id="WP_307903644.1">
    <property type="nucleotide sequence ID" value="NZ_AP027059.1"/>
</dbReference>
<keyword evidence="3 4" id="KW-0620">Polyamine biosynthesis</keyword>
<keyword evidence="4 7" id="KW-0745">Spermidine biosynthesis</keyword>
<organism evidence="9 10">
    <name type="scientific">Haliovirga abyssi</name>
    <dbReference type="NCBI Taxonomy" id="2996794"/>
    <lineage>
        <taxon>Bacteria</taxon>
        <taxon>Fusobacteriati</taxon>
        <taxon>Fusobacteriota</taxon>
        <taxon>Fusobacteriia</taxon>
        <taxon>Fusobacteriales</taxon>
        <taxon>Haliovirgaceae</taxon>
        <taxon>Haliovirga</taxon>
    </lineage>
</organism>
<feature type="binding site" evidence="4">
    <location>
        <begin position="138"/>
        <end position="139"/>
    </location>
    <ligand>
        <name>S-methyl-5'-thioadenosine</name>
        <dbReference type="ChEBI" id="CHEBI:17509"/>
    </ligand>
</feature>
<accession>A0AAU9DQM5</accession>
<dbReference type="InterPro" id="IPR035246">
    <property type="entry name" value="Spermidine_synt_N"/>
</dbReference>
<dbReference type="NCBIfam" id="TIGR00417">
    <property type="entry name" value="speE"/>
    <property type="match status" value="1"/>
</dbReference>
<dbReference type="HAMAP" id="MF_00198">
    <property type="entry name" value="Spermidine_synth"/>
    <property type="match status" value="1"/>
</dbReference>
<evidence type="ECO:0000256" key="4">
    <source>
        <dbReference type="HAMAP-Rule" id="MF_00198"/>
    </source>
</evidence>
<dbReference type="GO" id="GO:0005829">
    <property type="term" value="C:cytosol"/>
    <property type="evidence" value="ECO:0007669"/>
    <property type="project" value="TreeGrafter"/>
</dbReference>
<dbReference type="GO" id="GO:0008295">
    <property type="term" value="P:spermidine biosynthetic process"/>
    <property type="evidence" value="ECO:0007669"/>
    <property type="project" value="UniProtKB-UniRule"/>
</dbReference>
<feature type="domain" description="PABS" evidence="8">
    <location>
        <begin position="2"/>
        <end position="236"/>
    </location>
</feature>
<dbReference type="Proteomes" id="UP001321582">
    <property type="component" value="Chromosome"/>
</dbReference>
<proteinExistence type="inferred from homology"/>
<dbReference type="GO" id="GO:0004766">
    <property type="term" value="F:spermidine synthase activity"/>
    <property type="evidence" value="ECO:0007669"/>
    <property type="project" value="UniProtKB-UniRule"/>
</dbReference>
<evidence type="ECO:0000256" key="2">
    <source>
        <dbReference type="ARBA" id="ARBA00022679"/>
    </source>
</evidence>
<comment type="subunit">
    <text evidence="4">Homodimer or homotetramer.</text>
</comment>
<dbReference type="InterPro" id="IPR030373">
    <property type="entry name" value="PABS_CS"/>
</dbReference>
<comment type="catalytic activity">
    <reaction evidence="4 7">
        <text>S-adenosyl 3-(methylsulfanyl)propylamine + putrescine = S-methyl-5'-thioadenosine + spermidine + H(+)</text>
        <dbReference type="Rhea" id="RHEA:12721"/>
        <dbReference type="ChEBI" id="CHEBI:15378"/>
        <dbReference type="ChEBI" id="CHEBI:17509"/>
        <dbReference type="ChEBI" id="CHEBI:57443"/>
        <dbReference type="ChEBI" id="CHEBI:57834"/>
        <dbReference type="ChEBI" id="CHEBI:326268"/>
        <dbReference type="EC" id="2.5.1.16"/>
    </reaction>
</comment>
<evidence type="ECO:0000256" key="6">
    <source>
        <dbReference type="RuleBase" id="RU003836"/>
    </source>
</evidence>
<dbReference type="Pfam" id="PF01564">
    <property type="entry name" value="Spermine_synth"/>
    <property type="match status" value="1"/>
</dbReference>
<feature type="binding site" evidence="4">
    <location>
        <position position="163"/>
    </location>
    <ligand>
        <name>S-methyl-5'-thioadenosine</name>
        <dbReference type="ChEBI" id="CHEBI:17509"/>
    </ligand>
</feature>
<dbReference type="EC" id="2.5.1.16" evidence="4"/>